<dbReference type="Proteomes" id="UP000294321">
    <property type="component" value="Chromosome"/>
</dbReference>
<reference evidence="9" key="1">
    <citation type="submission" date="2018-12" db="EMBL/GenBank/DDBJ databases">
        <title>A new species of lactobacillus.</title>
        <authorList>
            <person name="Jian Y."/>
            <person name="Xin L."/>
            <person name="Hong Z.J."/>
            <person name="Ming L.Z."/>
            <person name="Hong X.Z."/>
        </authorList>
    </citation>
    <scope>NUCLEOTIDE SEQUENCE [LARGE SCALE GENOMIC DNA]</scope>
    <source>
        <strain evidence="9">HSLZ-75</strain>
    </source>
</reference>
<dbReference type="PANTHER" id="PTHR23508">
    <property type="entry name" value="CARBOXYLIC ACID TRANSPORTER PROTEIN HOMOLOG"/>
    <property type="match status" value="1"/>
</dbReference>
<evidence type="ECO:0000256" key="2">
    <source>
        <dbReference type="ARBA" id="ARBA00022448"/>
    </source>
</evidence>
<proteinExistence type="predicted"/>
<feature type="transmembrane region" description="Helical" evidence="6">
    <location>
        <begin position="229"/>
        <end position="250"/>
    </location>
</feature>
<dbReference type="Pfam" id="PF07690">
    <property type="entry name" value="MFS_1"/>
    <property type="match status" value="1"/>
</dbReference>
<dbReference type="GO" id="GO:0046943">
    <property type="term" value="F:carboxylic acid transmembrane transporter activity"/>
    <property type="evidence" value="ECO:0007669"/>
    <property type="project" value="TreeGrafter"/>
</dbReference>
<protein>
    <submittedName>
        <fullName evidence="8">MFS transporter</fullName>
    </submittedName>
</protein>
<evidence type="ECO:0000313" key="9">
    <source>
        <dbReference type="Proteomes" id="UP000294321"/>
    </source>
</evidence>
<feature type="transmembrane region" description="Helical" evidence="6">
    <location>
        <begin position="388"/>
        <end position="406"/>
    </location>
</feature>
<dbReference type="SUPFAM" id="SSF103473">
    <property type="entry name" value="MFS general substrate transporter"/>
    <property type="match status" value="1"/>
</dbReference>
<dbReference type="KEGG" id="lji:ELX58_03255"/>
<evidence type="ECO:0000256" key="6">
    <source>
        <dbReference type="SAM" id="Phobius"/>
    </source>
</evidence>
<feature type="transmembrane region" description="Helical" evidence="6">
    <location>
        <begin position="320"/>
        <end position="344"/>
    </location>
</feature>
<dbReference type="EMBL" id="CP034726">
    <property type="protein sequence ID" value="QBP18172.1"/>
    <property type="molecule type" value="Genomic_DNA"/>
</dbReference>
<feature type="transmembrane region" description="Helical" evidence="6">
    <location>
        <begin position="68"/>
        <end position="85"/>
    </location>
</feature>
<organism evidence="8 9">
    <name type="scientific">Acetilactobacillus jinshanensis</name>
    <dbReference type="NCBI Taxonomy" id="1720083"/>
    <lineage>
        <taxon>Bacteria</taxon>
        <taxon>Bacillati</taxon>
        <taxon>Bacillota</taxon>
        <taxon>Bacilli</taxon>
        <taxon>Lactobacillales</taxon>
        <taxon>Lactobacillaceae</taxon>
        <taxon>Acetilactobacillus</taxon>
    </lineage>
</organism>
<keyword evidence="3 6" id="KW-0812">Transmembrane</keyword>
<gene>
    <name evidence="8" type="ORF">ELX58_03255</name>
</gene>
<feature type="domain" description="Major facilitator superfamily (MFS) profile" evidence="7">
    <location>
        <begin position="23"/>
        <end position="410"/>
    </location>
</feature>
<evidence type="ECO:0000256" key="3">
    <source>
        <dbReference type="ARBA" id="ARBA00022692"/>
    </source>
</evidence>
<feature type="transmembrane region" description="Helical" evidence="6">
    <location>
        <begin position="364"/>
        <end position="382"/>
    </location>
</feature>
<name>A0A4P6ZL79_9LACO</name>
<evidence type="ECO:0000256" key="4">
    <source>
        <dbReference type="ARBA" id="ARBA00022989"/>
    </source>
</evidence>
<dbReference type="PANTHER" id="PTHR23508:SF10">
    <property type="entry name" value="CARBOXYLIC ACID TRANSPORTER PROTEIN HOMOLOG"/>
    <property type="match status" value="1"/>
</dbReference>
<dbReference type="PROSITE" id="PS50850">
    <property type="entry name" value="MFS"/>
    <property type="match status" value="1"/>
</dbReference>
<keyword evidence="9" id="KW-1185">Reference proteome</keyword>
<accession>A0A4P6ZL79</accession>
<dbReference type="OrthoDB" id="9787026at2"/>
<evidence type="ECO:0000256" key="5">
    <source>
        <dbReference type="ARBA" id="ARBA00023136"/>
    </source>
</evidence>
<keyword evidence="2" id="KW-0813">Transport</keyword>
<evidence type="ECO:0000256" key="1">
    <source>
        <dbReference type="ARBA" id="ARBA00004651"/>
    </source>
</evidence>
<dbReference type="Gene3D" id="1.20.1250.20">
    <property type="entry name" value="MFS general substrate transporter like domains"/>
    <property type="match status" value="2"/>
</dbReference>
<keyword evidence="4 6" id="KW-1133">Transmembrane helix</keyword>
<dbReference type="InterPro" id="IPR011701">
    <property type="entry name" value="MFS"/>
</dbReference>
<feature type="transmembrane region" description="Helical" evidence="6">
    <location>
        <begin position="270"/>
        <end position="288"/>
    </location>
</feature>
<evidence type="ECO:0000259" key="7">
    <source>
        <dbReference type="PROSITE" id="PS50850"/>
    </source>
</evidence>
<dbReference type="GO" id="GO:0005886">
    <property type="term" value="C:plasma membrane"/>
    <property type="evidence" value="ECO:0007669"/>
    <property type="project" value="UniProtKB-SubCell"/>
</dbReference>
<dbReference type="InterPro" id="IPR036259">
    <property type="entry name" value="MFS_trans_sf"/>
</dbReference>
<keyword evidence="5 6" id="KW-0472">Membrane</keyword>
<feature type="transmembrane region" description="Helical" evidence="6">
    <location>
        <begin position="160"/>
        <end position="191"/>
    </location>
</feature>
<feature type="transmembrane region" description="Helical" evidence="6">
    <location>
        <begin position="92"/>
        <end position="115"/>
    </location>
</feature>
<sequence>MGIVSFNYWEDQYMKMTKNQKWTLASTSAGNGLLETDSSFISFAMTPIIAEMHISGAEGGMMITANDIGMLIGALIFGMLADIFGRVRVLTYTIFLAAIATTGMYFAHGIFFIYVMRFIEGLGDGGEYGAGVTLIAENFKHHKIGTLESVANSIGELGSILSALIAAVVIPLWGWRTMFLFGLIPVALAFITRKNLNENPDFLKNVRERRLHHHHRIPNLKRLFETPKIAWQTIAIMIMAMVEEAGYDGLLSWLPSMMQKQLHVSVTDSSLWTIATVIGVGAGAIAFGKLMDAKGARFAFTTFFIASAISVYAIPMSFNAITLIIAATIVGFFVTATYSGYGVVISRLYPMDIRATANSFIENMGTLFGGFAPMAIGFMMQYSSIKMIMLMLSLMFILSLVVMLSIPNLKKLSIKEAAEKA</sequence>
<evidence type="ECO:0000313" key="8">
    <source>
        <dbReference type="EMBL" id="QBP18172.1"/>
    </source>
</evidence>
<dbReference type="InterPro" id="IPR020846">
    <property type="entry name" value="MFS_dom"/>
</dbReference>
<dbReference type="AlphaFoldDB" id="A0A4P6ZL79"/>
<comment type="subcellular location">
    <subcellularLocation>
        <location evidence="1">Cell membrane</location>
        <topology evidence="1">Multi-pass membrane protein</topology>
    </subcellularLocation>
</comment>
<feature type="transmembrane region" description="Helical" evidence="6">
    <location>
        <begin position="295"/>
        <end position="314"/>
    </location>
</feature>